<proteinExistence type="predicted"/>
<dbReference type="Pfam" id="PF04074">
    <property type="entry name" value="DUF386"/>
    <property type="match status" value="1"/>
</dbReference>
<evidence type="ECO:0000313" key="1">
    <source>
        <dbReference type="EMBL" id="QIS36898.1"/>
    </source>
</evidence>
<organism evidence="1">
    <name type="scientific">Klebsiella pneumoniae</name>
    <dbReference type="NCBI Taxonomy" id="573"/>
    <lineage>
        <taxon>Bacteria</taxon>
        <taxon>Pseudomonadati</taxon>
        <taxon>Pseudomonadota</taxon>
        <taxon>Gammaproteobacteria</taxon>
        <taxon>Enterobacterales</taxon>
        <taxon>Enterobacteriaceae</taxon>
        <taxon>Klebsiella/Raoultella group</taxon>
        <taxon>Klebsiella</taxon>
        <taxon>Klebsiella pneumoniae complex</taxon>
    </lineage>
</organism>
<dbReference type="AlphaFoldDB" id="A0A6H0ABA9"/>
<dbReference type="GO" id="GO:0016853">
    <property type="term" value="F:isomerase activity"/>
    <property type="evidence" value="ECO:0007669"/>
    <property type="project" value="UniProtKB-KW"/>
</dbReference>
<keyword evidence="1" id="KW-0614">Plasmid</keyword>
<name>A0A6H0ABA9_KLEPN</name>
<dbReference type="SUPFAM" id="SSF51197">
    <property type="entry name" value="Clavaminate synthase-like"/>
    <property type="match status" value="1"/>
</dbReference>
<protein>
    <submittedName>
        <fullName evidence="1">Sugar isomerase involved in processing of exogenous sialic acid</fullName>
    </submittedName>
</protein>
<keyword evidence="1" id="KW-0413">Isomerase</keyword>
<sequence length="47" mass="5541">MHQQYIDIQLLLKGEERILFGMVGIACQCEEFHHDVDYQLCSTIENE</sequence>
<geneLocation type="plasmid" evidence="1">
    <name>p205880-2FIIK</name>
</geneLocation>
<accession>A0A6H0ABA9</accession>
<dbReference type="InterPro" id="IPR004375">
    <property type="entry name" value="NanQ/TabA/YiaL"/>
</dbReference>
<reference evidence="1" key="1">
    <citation type="submission" date="2019-12" db="EMBL/GenBank/DDBJ databases">
        <title>Complete sequence of Tn6502.</title>
        <authorList>
            <person name="Zhou D."/>
        </authorList>
    </citation>
    <scope>NUCLEOTIDE SEQUENCE</scope>
    <source>
        <strain evidence="1">N201205880</strain>
        <plasmid evidence="1">p205880-2FIIK</plasmid>
    </source>
</reference>
<dbReference type="InterPro" id="IPR037012">
    <property type="entry name" value="NanQ/TabA/YiaL_sf"/>
</dbReference>
<dbReference type="EMBL" id="MN824002">
    <property type="protein sequence ID" value="QIS36898.1"/>
    <property type="molecule type" value="Genomic_DNA"/>
</dbReference>
<dbReference type="Gene3D" id="2.60.120.370">
    <property type="entry name" value="YhcH/YjgK/YiaL"/>
    <property type="match status" value="1"/>
</dbReference>
<dbReference type="NCBIfam" id="TIGR00022">
    <property type="entry name" value="YhcH/YjgK/YiaL family protein"/>
    <property type="match status" value="1"/>
</dbReference>